<dbReference type="RefSeq" id="WP_345411266.1">
    <property type="nucleotide sequence ID" value="NZ_BAABHO010000005.1"/>
</dbReference>
<dbReference type="PANTHER" id="PTHR30136:SF39">
    <property type="entry name" value="TRANSCRIPTIONAL REGULATORY PROTEIN"/>
    <property type="match status" value="1"/>
</dbReference>
<dbReference type="SUPFAM" id="SSF46785">
    <property type="entry name" value="Winged helix' DNA-binding domain"/>
    <property type="match status" value="1"/>
</dbReference>
<evidence type="ECO:0000256" key="2">
    <source>
        <dbReference type="ARBA" id="ARBA00023125"/>
    </source>
</evidence>
<dbReference type="InterPro" id="IPR036388">
    <property type="entry name" value="WH-like_DNA-bd_sf"/>
</dbReference>
<gene>
    <name evidence="6" type="ORF">GCM10023200_09310</name>
</gene>
<keyword evidence="2" id="KW-0238">DNA-binding</keyword>
<dbReference type="PANTHER" id="PTHR30136">
    <property type="entry name" value="HELIX-TURN-HELIX TRANSCRIPTIONAL REGULATOR, ICLR FAMILY"/>
    <property type="match status" value="1"/>
</dbReference>
<evidence type="ECO:0000259" key="4">
    <source>
        <dbReference type="PROSITE" id="PS51077"/>
    </source>
</evidence>
<organism evidence="6 7">
    <name type="scientific">Actinomycetospora chlora</name>
    <dbReference type="NCBI Taxonomy" id="663608"/>
    <lineage>
        <taxon>Bacteria</taxon>
        <taxon>Bacillati</taxon>
        <taxon>Actinomycetota</taxon>
        <taxon>Actinomycetes</taxon>
        <taxon>Pseudonocardiales</taxon>
        <taxon>Pseudonocardiaceae</taxon>
        <taxon>Actinomycetospora</taxon>
    </lineage>
</organism>
<keyword evidence="1" id="KW-0805">Transcription regulation</keyword>
<proteinExistence type="predicted"/>
<accession>A0ABP9ACG9</accession>
<dbReference type="Gene3D" id="1.10.10.10">
    <property type="entry name" value="Winged helix-like DNA-binding domain superfamily/Winged helix DNA-binding domain"/>
    <property type="match status" value="1"/>
</dbReference>
<keyword evidence="7" id="KW-1185">Reference proteome</keyword>
<dbReference type="InterPro" id="IPR036390">
    <property type="entry name" value="WH_DNA-bd_sf"/>
</dbReference>
<evidence type="ECO:0000256" key="3">
    <source>
        <dbReference type="ARBA" id="ARBA00023163"/>
    </source>
</evidence>
<evidence type="ECO:0000256" key="1">
    <source>
        <dbReference type="ARBA" id="ARBA00023015"/>
    </source>
</evidence>
<evidence type="ECO:0000259" key="5">
    <source>
        <dbReference type="PROSITE" id="PS51078"/>
    </source>
</evidence>
<keyword evidence="3" id="KW-0804">Transcription</keyword>
<protein>
    <submittedName>
        <fullName evidence="6">IclR family transcriptional regulator</fullName>
    </submittedName>
</protein>
<dbReference type="InterPro" id="IPR050707">
    <property type="entry name" value="HTH_MetabolicPath_Reg"/>
</dbReference>
<sequence>MSGPRSAGLRRDADLLSALATPEARAAGLGVGRLAALTGRGTSQVSRALAALEAEGLVERDDRSRRYALGWRLYALAAGTTEARLVRSAGPALVALAARTGEDAHLCRLHGLRVATLLTAAAGGGALRARFDVVVIPAATTSAGRVLRAERDGAAARAVGADAGLLAAVRDAGYAVVDGEFDPALAGAAAPVRGFHGGVVAALTVSGPAARLRPHLQAHAAATAASASDLSALLGA</sequence>
<comment type="caution">
    <text evidence="6">The sequence shown here is derived from an EMBL/GenBank/DDBJ whole genome shotgun (WGS) entry which is preliminary data.</text>
</comment>
<evidence type="ECO:0000313" key="7">
    <source>
        <dbReference type="Proteomes" id="UP001500928"/>
    </source>
</evidence>
<name>A0ABP9ACG9_9PSEU</name>
<dbReference type="Proteomes" id="UP001500928">
    <property type="component" value="Unassembled WGS sequence"/>
</dbReference>
<feature type="domain" description="IclR-ED" evidence="5">
    <location>
        <begin position="72"/>
        <end position="236"/>
    </location>
</feature>
<dbReference type="Pfam" id="PF09339">
    <property type="entry name" value="HTH_IclR"/>
    <property type="match status" value="1"/>
</dbReference>
<dbReference type="InterPro" id="IPR005471">
    <property type="entry name" value="Tscrpt_reg_IclR_N"/>
</dbReference>
<dbReference type="SUPFAM" id="SSF55781">
    <property type="entry name" value="GAF domain-like"/>
    <property type="match status" value="1"/>
</dbReference>
<evidence type="ECO:0000313" key="6">
    <source>
        <dbReference type="EMBL" id="GAA4778468.1"/>
    </source>
</evidence>
<dbReference type="Gene3D" id="3.30.450.40">
    <property type="match status" value="1"/>
</dbReference>
<dbReference type="Pfam" id="PF01614">
    <property type="entry name" value="IclR_C"/>
    <property type="match status" value="1"/>
</dbReference>
<dbReference type="PROSITE" id="PS51077">
    <property type="entry name" value="HTH_ICLR"/>
    <property type="match status" value="1"/>
</dbReference>
<feature type="domain" description="HTH iclR-type" evidence="4">
    <location>
        <begin position="6"/>
        <end position="71"/>
    </location>
</feature>
<reference evidence="7" key="1">
    <citation type="journal article" date="2019" name="Int. J. Syst. Evol. Microbiol.">
        <title>The Global Catalogue of Microorganisms (GCM) 10K type strain sequencing project: providing services to taxonomists for standard genome sequencing and annotation.</title>
        <authorList>
            <consortium name="The Broad Institute Genomics Platform"/>
            <consortium name="The Broad Institute Genome Sequencing Center for Infectious Disease"/>
            <person name="Wu L."/>
            <person name="Ma J."/>
        </authorList>
    </citation>
    <scope>NUCLEOTIDE SEQUENCE [LARGE SCALE GENOMIC DNA]</scope>
    <source>
        <strain evidence="7">JCM 17979</strain>
    </source>
</reference>
<dbReference type="InterPro" id="IPR014757">
    <property type="entry name" value="Tscrpt_reg_IclR_C"/>
</dbReference>
<dbReference type="PROSITE" id="PS51078">
    <property type="entry name" value="ICLR_ED"/>
    <property type="match status" value="1"/>
</dbReference>
<dbReference type="InterPro" id="IPR029016">
    <property type="entry name" value="GAF-like_dom_sf"/>
</dbReference>
<dbReference type="EMBL" id="BAABHO010000005">
    <property type="protein sequence ID" value="GAA4778468.1"/>
    <property type="molecule type" value="Genomic_DNA"/>
</dbReference>